<dbReference type="EMBL" id="JABAFR010000014">
    <property type="protein sequence ID" value="NME44606.1"/>
    <property type="molecule type" value="Genomic_DNA"/>
</dbReference>
<dbReference type="Proteomes" id="UP000540014">
    <property type="component" value="Unassembled WGS sequence"/>
</dbReference>
<dbReference type="Gene3D" id="1.10.287.1060">
    <property type="entry name" value="ESAT-6-like"/>
    <property type="match status" value="1"/>
</dbReference>
<dbReference type="OrthoDB" id="1768683at2"/>
<evidence type="ECO:0000313" key="2">
    <source>
        <dbReference type="EMBL" id="SUO03380.1"/>
    </source>
</evidence>
<evidence type="ECO:0000313" key="4">
    <source>
        <dbReference type="Proteomes" id="UP000540014"/>
    </source>
</evidence>
<dbReference type="EMBL" id="UHFX01000003">
    <property type="protein sequence ID" value="SUO03380.1"/>
    <property type="molecule type" value="Genomic_DNA"/>
</dbReference>
<proteinExistence type="predicted"/>
<organism evidence="2 3">
    <name type="scientific">Faecalicoccus pleomorphus</name>
    <dbReference type="NCBI Taxonomy" id="1323"/>
    <lineage>
        <taxon>Bacteria</taxon>
        <taxon>Bacillati</taxon>
        <taxon>Bacillota</taxon>
        <taxon>Erysipelotrichia</taxon>
        <taxon>Erysipelotrichales</taxon>
        <taxon>Erysipelotrichaceae</taxon>
        <taxon>Faecalicoccus</taxon>
    </lineage>
</organism>
<dbReference type="RefSeq" id="WP_022789848.1">
    <property type="nucleotide sequence ID" value="NZ_CALEXM010000005.1"/>
</dbReference>
<name>A0A380LLC7_9FIRM</name>
<reference evidence="2 3" key="1">
    <citation type="submission" date="2018-06" db="EMBL/GenBank/DDBJ databases">
        <authorList>
            <consortium name="Pathogen Informatics"/>
            <person name="Doyle S."/>
        </authorList>
    </citation>
    <scope>NUCLEOTIDE SEQUENCE [LARGE SCALE GENOMIC DNA]</scope>
    <source>
        <strain evidence="2 3">NCTC11087</strain>
    </source>
</reference>
<keyword evidence="3" id="KW-1185">Reference proteome</keyword>
<dbReference type="Pfam" id="PF06013">
    <property type="entry name" value="WXG100"/>
    <property type="match status" value="1"/>
</dbReference>
<evidence type="ECO:0000313" key="1">
    <source>
        <dbReference type="EMBL" id="NME44606.1"/>
    </source>
</evidence>
<dbReference type="Proteomes" id="UP000255523">
    <property type="component" value="Unassembled WGS sequence"/>
</dbReference>
<sequence>MANIQISSQEVFQYSAQLKGMNTQVQQIFEEIKNKVQQLESVWQSPTANKLMEQFHSLDPVFRSYVQSLDQYAQYLQQTAQAYQENEQMLSQGVQV</sequence>
<dbReference type="AlphaFoldDB" id="A0A380LLC7"/>
<dbReference type="InterPro" id="IPR036689">
    <property type="entry name" value="ESAT-6-like_sf"/>
</dbReference>
<evidence type="ECO:0000313" key="3">
    <source>
        <dbReference type="Proteomes" id="UP000255523"/>
    </source>
</evidence>
<dbReference type="GeneID" id="77461235"/>
<reference evidence="1 4" key="2">
    <citation type="submission" date="2020-04" db="EMBL/GenBank/DDBJ databases">
        <authorList>
            <person name="Hitch T.C.A."/>
            <person name="Wylensek D."/>
            <person name="Clavel T."/>
        </authorList>
    </citation>
    <scope>NUCLEOTIDE SEQUENCE [LARGE SCALE GENOMIC DNA]</scope>
    <source>
        <strain evidence="1 4">BSM-383-APC-22F</strain>
    </source>
</reference>
<accession>A0A380LLC7</accession>
<dbReference type="SUPFAM" id="SSF140453">
    <property type="entry name" value="EsxAB dimer-like"/>
    <property type="match status" value="1"/>
</dbReference>
<dbReference type="InterPro" id="IPR010310">
    <property type="entry name" value="T7SS_ESAT-6-like"/>
</dbReference>
<gene>
    <name evidence="2" type="primary">esxA</name>
    <name evidence="1" type="ORF">HF861_06855</name>
    <name evidence="2" type="ORF">NCTC11087_00240</name>
</gene>
<protein>
    <submittedName>
        <fullName evidence="2">Virulence factor esxA</fullName>
    </submittedName>
    <submittedName>
        <fullName evidence="1">WXG100 family type VII secretion target</fullName>
    </submittedName>
</protein>